<name>A0A0F9U3L5_9ZZZZ</name>
<dbReference type="EMBL" id="LAZR01000867">
    <property type="protein sequence ID" value="KKN55876.1"/>
    <property type="molecule type" value="Genomic_DNA"/>
</dbReference>
<proteinExistence type="predicted"/>
<feature type="non-terminal residue" evidence="1">
    <location>
        <position position="71"/>
    </location>
</feature>
<accession>A0A0F9U3L5</accession>
<reference evidence="1" key="1">
    <citation type="journal article" date="2015" name="Nature">
        <title>Complex archaea that bridge the gap between prokaryotes and eukaryotes.</title>
        <authorList>
            <person name="Spang A."/>
            <person name="Saw J.H."/>
            <person name="Jorgensen S.L."/>
            <person name="Zaremba-Niedzwiedzka K."/>
            <person name="Martijn J."/>
            <person name="Lind A.E."/>
            <person name="van Eijk R."/>
            <person name="Schleper C."/>
            <person name="Guy L."/>
            <person name="Ettema T.J."/>
        </authorList>
    </citation>
    <scope>NUCLEOTIDE SEQUENCE</scope>
</reference>
<comment type="caution">
    <text evidence="1">The sequence shown here is derived from an EMBL/GenBank/DDBJ whole genome shotgun (WGS) entry which is preliminary data.</text>
</comment>
<sequence length="71" mass="8258">MIWVKNMTNAKGNRAIDQFIIIDTDTGIKYLQSLGSIIAKKHDGMIYLDERYWLSSKISGKYRDQFLNESL</sequence>
<organism evidence="1">
    <name type="scientific">marine sediment metagenome</name>
    <dbReference type="NCBI Taxonomy" id="412755"/>
    <lineage>
        <taxon>unclassified sequences</taxon>
        <taxon>metagenomes</taxon>
        <taxon>ecological metagenomes</taxon>
    </lineage>
</organism>
<gene>
    <name evidence="1" type="ORF">LCGC14_0577670</name>
</gene>
<protein>
    <submittedName>
        <fullName evidence="1">Uncharacterized protein</fullName>
    </submittedName>
</protein>
<dbReference type="AlphaFoldDB" id="A0A0F9U3L5"/>
<evidence type="ECO:0000313" key="1">
    <source>
        <dbReference type="EMBL" id="KKN55876.1"/>
    </source>
</evidence>